<feature type="region of interest" description="Disordered" evidence="1">
    <location>
        <begin position="1"/>
        <end position="27"/>
    </location>
</feature>
<sequence length="322" mass="36954">MNVSFEHHASFRERPSARRERRAGSRERHCLQSERFIRHPSLTSSITSLVSGTELSRNKNLQTSARSHLNIFRPIGHPTQHRKFTPSQDEQVEETIQCKYSEKESLQPKSSEFLLRERHRPHTTTQKVPAWLGDIDVHLDITPVDVISPFGSVLGAFDSSGNTYNNVPRVEMIYDESDDSYDNDENVCDQFLSDDEEKQRQSTNHKNLSKTSEPVARSSSPKSSRTTHSEKKLLQLMERPFSSRSTETHMSPRTSMMSPAIINKSQTAVDTRMPKTFQMALERKYLVESRLSESWDRSYESSSPGSNDNKSTTQSRHSKHNK</sequence>
<accession>A0ABD3URW8</accession>
<gene>
    <name evidence="2" type="ORF">ACJMK2_015602</name>
</gene>
<feature type="compositionally biased region" description="Polar residues" evidence="1">
    <location>
        <begin position="242"/>
        <end position="258"/>
    </location>
</feature>
<reference evidence="2 3" key="1">
    <citation type="submission" date="2024-11" db="EMBL/GenBank/DDBJ databases">
        <title>Chromosome-level genome assembly of the freshwater bivalve Anodonta woodiana.</title>
        <authorList>
            <person name="Chen X."/>
        </authorList>
    </citation>
    <scope>NUCLEOTIDE SEQUENCE [LARGE SCALE GENOMIC DNA]</scope>
    <source>
        <strain evidence="2">MN2024</strain>
        <tissue evidence="2">Gills</tissue>
    </source>
</reference>
<evidence type="ECO:0000313" key="2">
    <source>
        <dbReference type="EMBL" id="KAL3851907.1"/>
    </source>
</evidence>
<protein>
    <submittedName>
        <fullName evidence="2">Uncharacterized protein</fullName>
    </submittedName>
</protein>
<dbReference type="AlphaFoldDB" id="A0ABD3URW8"/>
<feature type="region of interest" description="Disordered" evidence="1">
    <location>
        <begin position="194"/>
        <end position="258"/>
    </location>
</feature>
<dbReference type="Proteomes" id="UP001634394">
    <property type="component" value="Unassembled WGS sequence"/>
</dbReference>
<feature type="compositionally biased region" description="Polar residues" evidence="1">
    <location>
        <begin position="304"/>
        <end position="315"/>
    </location>
</feature>
<proteinExistence type="predicted"/>
<feature type="region of interest" description="Disordered" evidence="1">
    <location>
        <begin position="292"/>
        <end position="322"/>
    </location>
</feature>
<feature type="compositionally biased region" description="Polar residues" evidence="1">
    <location>
        <begin position="201"/>
        <end position="211"/>
    </location>
</feature>
<evidence type="ECO:0000256" key="1">
    <source>
        <dbReference type="SAM" id="MobiDB-lite"/>
    </source>
</evidence>
<evidence type="ECO:0000313" key="3">
    <source>
        <dbReference type="Proteomes" id="UP001634394"/>
    </source>
</evidence>
<name>A0ABD3URW8_SINWO</name>
<feature type="compositionally biased region" description="Low complexity" evidence="1">
    <location>
        <begin position="212"/>
        <end position="226"/>
    </location>
</feature>
<keyword evidence="3" id="KW-1185">Reference proteome</keyword>
<dbReference type="EMBL" id="JBJQND010000015">
    <property type="protein sequence ID" value="KAL3851907.1"/>
    <property type="molecule type" value="Genomic_DNA"/>
</dbReference>
<comment type="caution">
    <text evidence="2">The sequence shown here is derived from an EMBL/GenBank/DDBJ whole genome shotgun (WGS) entry which is preliminary data.</text>
</comment>
<organism evidence="2 3">
    <name type="scientific">Sinanodonta woodiana</name>
    <name type="common">Chinese pond mussel</name>
    <name type="synonym">Anodonta woodiana</name>
    <dbReference type="NCBI Taxonomy" id="1069815"/>
    <lineage>
        <taxon>Eukaryota</taxon>
        <taxon>Metazoa</taxon>
        <taxon>Spiralia</taxon>
        <taxon>Lophotrochozoa</taxon>
        <taxon>Mollusca</taxon>
        <taxon>Bivalvia</taxon>
        <taxon>Autobranchia</taxon>
        <taxon>Heteroconchia</taxon>
        <taxon>Palaeoheterodonta</taxon>
        <taxon>Unionida</taxon>
        <taxon>Unionoidea</taxon>
        <taxon>Unionidae</taxon>
        <taxon>Unioninae</taxon>
        <taxon>Sinanodonta</taxon>
    </lineage>
</organism>